<proteinExistence type="predicted"/>
<reference evidence="2 3" key="1">
    <citation type="submission" date="2016-10" db="EMBL/GenBank/DDBJ databases">
        <authorList>
            <person name="de Groot N.N."/>
        </authorList>
    </citation>
    <scope>NUCLEOTIDE SEQUENCE [LARGE SCALE GENOMIC DNA]</scope>
    <source>
        <strain evidence="2 3">DSM 12272</strain>
    </source>
</reference>
<dbReference type="OrthoDB" id="2200281at2"/>
<feature type="domain" description="Mor transcription activator" evidence="1">
    <location>
        <begin position="5"/>
        <end position="84"/>
    </location>
</feature>
<dbReference type="Proteomes" id="UP000198597">
    <property type="component" value="Unassembled WGS sequence"/>
</dbReference>
<accession>A0A1H0V3N6</accession>
<dbReference type="EMBL" id="FNJM01000014">
    <property type="protein sequence ID" value="SDP73159.1"/>
    <property type="molecule type" value="Genomic_DNA"/>
</dbReference>
<dbReference type="AlphaFoldDB" id="A0A1H0V3N6"/>
<dbReference type="InterPro" id="IPR009057">
    <property type="entry name" value="Homeodomain-like_sf"/>
</dbReference>
<dbReference type="SUPFAM" id="SSF46689">
    <property type="entry name" value="Homeodomain-like"/>
    <property type="match status" value="1"/>
</dbReference>
<protein>
    <submittedName>
        <fullName evidence="2">Mor transcription activator family protein</fullName>
    </submittedName>
</protein>
<evidence type="ECO:0000313" key="2">
    <source>
        <dbReference type="EMBL" id="SDP73159.1"/>
    </source>
</evidence>
<keyword evidence="3" id="KW-1185">Reference proteome</keyword>
<organism evidence="2 3">
    <name type="scientific">Clostridium gasigenes</name>
    <dbReference type="NCBI Taxonomy" id="94869"/>
    <lineage>
        <taxon>Bacteria</taxon>
        <taxon>Bacillati</taxon>
        <taxon>Bacillota</taxon>
        <taxon>Clostridia</taxon>
        <taxon>Eubacteriales</taxon>
        <taxon>Clostridiaceae</taxon>
        <taxon>Clostridium</taxon>
    </lineage>
</organism>
<gene>
    <name evidence="2" type="ORF">SAMN04488529_11434</name>
</gene>
<sequence length="92" mass="11069">MKKKSENYSGIYKDMIEVLGEDITFKIYENYRGQQVTFPMRLHSKNYIIEYLIKHYNGNNLKQLSRELGYTCNWLQQVINKIEVKNNVKTEE</sequence>
<evidence type="ECO:0000313" key="3">
    <source>
        <dbReference type="Proteomes" id="UP000198597"/>
    </source>
</evidence>
<dbReference type="RefSeq" id="WP_089972087.1">
    <property type="nucleotide sequence ID" value="NZ_FNJM01000014.1"/>
</dbReference>
<name>A0A1H0V3N6_9CLOT</name>
<dbReference type="InterPro" id="IPR014875">
    <property type="entry name" value="Mor_transcription_activator"/>
</dbReference>
<dbReference type="Pfam" id="PF08765">
    <property type="entry name" value="Mor"/>
    <property type="match status" value="1"/>
</dbReference>
<evidence type="ECO:0000259" key="1">
    <source>
        <dbReference type="Pfam" id="PF08765"/>
    </source>
</evidence>
<dbReference type="STRING" id="94869.SAMN04488529_11434"/>